<keyword evidence="3" id="KW-1185">Reference proteome</keyword>
<dbReference type="InterPro" id="IPR002575">
    <property type="entry name" value="Aminoglycoside_PTrfase"/>
</dbReference>
<dbReference type="EMBL" id="JAGIOB010000001">
    <property type="protein sequence ID" value="MBP2415700.1"/>
    <property type="molecule type" value="Genomic_DNA"/>
</dbReference>
<accession>A0ABS4Z4N3</accession>
<reference evidence="2 3" key="1">
    <citation type="submission" date="2021-03" db="EMBL/GenBank/DDBJ databases">
        <title>Sequencing the genomes of 1000 actinobacteria strains.</title>
        <authorList>
            <person name="Klenk H.-P."/>
        </authorList>
    </citation>
    <scope>NUCLEOTIDE SEQUENCE [LARGE SCALE GENOMIC DNA]</scope>
    <source>
        <strain evidence="2 3">DSM 12936</strain>
    </source>
</reference>
<evidence type="ECO:0000313" key="2">
    <source>
        <dbReference type="EMBL" id="MBP2415700.1"/>
    </source>
</evidence>
<gene>
    <name evidence="2" type="ORF">JOF54_000622</name>
</gene>
<dbReference type="Gene3D" id="3.30.200.20">
    <property type="entry name" value="Phosphorylase Kinase, domain 1"/>
    <property type="match status" value="1"/>
</dbReference>
<dbReference type="InterPro" id="IPR051678">
    <property type="entry name" value="AGP_Transferase"/>
</dbReference>
<protein>
    <submittedName>
        <fullName evidence="2">Aminoglycoside phosphotransferase (APT) family kinase protein</fullName>
    </submittedName>
</protein>
<evidence type="ECO:0000313" key="3">
    <source>
        <dbReference type="Proteomes" id="UP000758168"/>
    </source>
</evidence>
<feature type="domain" description="Aminoglycoside phosphotransferase" evidence="1">
    <location>
        <begin position="25"/>
        <end position="248"/>
    </location>
</feature>
<evidence type="ECO:0000259" key="1">
    <source>
        <dbReference type="Pfam" id="PF01636"/>
    </source>
</evidence>
<dbReference type="SUPFAM" id="SSF56112">
    <property type="entry name" value="Protein kinase-like (PK-like)"/>
    <property type="match status" value="1"/>
</dbReference>
<dbReference type="PANTHER" id="PTHR21310">
    <property type="entry name" value="AMINOGLYCOSIDE PHOSPHOTRANSFERASE-RELATED-RELATED"/>
    <property type="match status" value="1"/>
</dbReference>
<dbReference type="Proteomes" id="UP000758168">
    <property type="component" value="Unassembled WGS sequence"/>
</dbReference>
<dbReference type="GO" id="GO:0016301">
    <property type="term" value="F:kinase activity"/>
    <property type="evidence" value="ECO:0007669"/>
    <property type="project" value="UniProtKB-KW"/>
</dbReference>
<keyword evidence="2" id="KW-0808">Transferase</keyword>
<comment type="caution">
    <text evidence="2">The sequence shown here is derived from an EMBL/GenBank/DDBJ whole genome shotgun (WGS) entry which is preliminary data.</text>
</comment>
<sequence>MSVLELPDRALTWASGLAPAAVVDATPVGGGITGTKWLLRLADGGPLVVRWCDPAAWGATGREHVRREALACRLLAGTDLPVPRLLGTDPDGEHAGGPANLLTWRPGRVRLDPLDASALTAWARLAVAVHRQPVPAGRRPPPAAFRGPARPEVPGWVRWPGLWRRALEIGAAGPPAGAAGLLHRDFHLGNTVWEGDAVTGLVDWAETSWGAPDLDVAHACADLAMLHGTAAAVAFRTAYVEQGGRLDPDPDVARRWVVGDVLGFLPDPAHILPAVAAGRPDLTADAVRRGLEDLLALTLA</sequence>
<proteinExistence type="predicted"/>
<dbReference type="Gene3D" id="3.90.1200.10">
    <property type="match status" value="1"/>
</dbReference>
<organism evidence="2 3">
    <name type="scientific">Microlunatus capsulatus</name>
    <dbReference type="NCBI Taxonomy" id="99117"/>
    <lineage>
        <taxon>Bacteria</taxon>
        <taxon>Bacillati</taxon>
        <taxon>Actinomycetota</taxon>
        <taxon>Actinomycetes</taxon>
        <taxon>Propionibacteriales</taxon>
        <taxon>Propionibacteriaceae</taxon>
        <taxon>Microlunatus</taxon>
    </lineage>
</organism>
<dbReference type="RefSeq" id="WP_210052891.1">
    <property type="nucleotide sequence ID" value="NZ_BAAAMH010000022.1"/>
</dbReference>
<dbReference type="InterPro" id="IPR011009">
    <property type="entry name" value="Kinase-like_dom_sf"/>
</dbReference>
<dbReference type="PANTHER" id="PTHR21310:SF40">
    <property type="entry name" value="AMINOGLYCOSIDE PHOSPHOTRANSFERASE DOMAIN-CONTAINING PROTEIN-RELATED"/>
    <property type="match status" value="1"/>
</dbReference>
<keyword evidence="2" id="KW-0418">Kinase</keyword>
<name>A0ABS4Z4N3_9ACTN</name>
<dbReference type="Pfam" id="PF01636">
    <property type="entry name" value="APH"/>
    <property type="match status" value="1"/>
</dbReference>